<evidence type="ECO:0000313" key="4">
    <source>
        <dbReference type="EMBL" id="SMO56978.1"/>
    </source>
</evidence>
<evidence type="ECO:0000313" key="5">
    <source>
        <dbReference type="Proteomes" id="UP000315636"/>
    </source>
</evidence>
<protein>
    <submittedName>
        <fullName evidence="4">Transcriptional regulator, ArsR family</fullName>
    </submittedName>
</protein>
<dbReference type="InterPro" id="IPR036390">
    <property type="entry name" value="WH_DNA-bd_sf"/>
</dbReference>
<evidence type="ECO:0000259" key="3">
    <source>
        <dbReference type="Pfam" id="PF13601"/>
    </source>
</evidence>
<organism evidence="4 5">
    <name type="scientific">Melghirimyces algeriensis</name>
    <dbReference type="NCBI Taxonomy" id="910412"/>
    <lineage>
        <taxon>Bacteria</taxon>
        <taxon>Bacillati</taxon>
        <taxon>Bacillota</taxon>
        <taxon>Bacilli</taxon>
        <taxon>Bacillales</taxon>
        <taxon>Thermoactinomycetaceae</taxon>
        <taxon>Melghirimyces</taxon>
    </lineage>
</organism>
<dbReference type="InterPro" id="IPR036388">
    <property type="entry name" value="WH-like_DNA-bd_sf"/>
</dbReference>
<dbReference type="CDD" id="cd00090">
    <property type="entry name" value="HTH_ARSR"/>
    <property type="match status" value="1"/>
</dbReference>
<evidence type="ECO:0000256" key="1">
    <source>
        <dbReference type="ARBA" id="ARBA00023125"/>
    </source>
</evidence>
<dbReference type="PANTHER" id="PTHR37318:SF1">
    <property type="entry name" value="BSL7504 PROTEIN"/>
    <property type="match status" value="1"/>
</dbReference>
<keyword evidence="5" id="KW-1185">Reference proteome</keyword>
<dbReference type="PANTHER" id="PTHR37318">
    <property type="entry name" value="BSL7504 PROTEIN"/>
    <property type="match status" value="1"/>
</dbReference>
<dbReference type="AlphaFoldDB" id="A0A521CC45"/>
<keyword evidence="1" id="KW-0238">DNA-binding</keyword>
<feature type="region of interest" description="Disordered" evidence="2">
    <location>
        <begin position="104"/>
        <end position="124"/>
    </location>
</feature>
<dbReference type="Gene3D" id="1.10.10.10">
    <property type="entry name" value="Winged helix-like DNA-binding domain superfamily/Winged helix DNA-binding domain"/>
    <property type="match status" value="1"/>
</dbReference>
<name>A0A521CC45_9BACL</name>
<reference evidence="4 5" key="1">
    <citation type="submission" date="2017-05" db="EMBL/GenBank/DDBJ databases">
        <authorList>
            <person name="Varghese N."/>
            <person name="Submissions S."/>
        </authorList>
    </citation>
    <scope>NUCLEOTIDE SEQUENCE [LARGE SCALE GENOMIC DNA]</scope>
    <source>
        <strain evidence="4 5">DSM 45474</strain>
    </source>
</reference>
<dbReference type="InterPro" id="IPR027395">
    <property type="entry name" value="WH_DNA-bd_dom"/>
</dbReference>
<sequence>MLPYKELANLDKIVHEPARLSILTALSACTLAEFLFLQELTGLTKGNLSSHLSKLEKANLIVIDKHFVRKKIPQTTIRITSEGKAAVDQHWKQLLSIHQSIRHHGANNENRSAPNPLSINQALT</sequence>
<accession>A0A521CC45</accession>
<feature type="compositionally biased region" description="Polar residues" evidence="2">
    <location>
        <begin position="107"/>
        <end position="124"/>
    </location>
</feature>
<dbReference type="OrthoDB" id="9800369at2"/>
<dbReference type="GO" id="GO:0003677">
    <property type="term" value="F:DNA binding"/>
    <property type="evidence" value="ECO:0007669"/>
    <property type="project" value="UniProtKB-KW"/>
</dbReference>
<proteinExistence type="predicted"/>
<dbReference type="RefSeq" id="WP_142505003.1">
    <property type="nucleotide sequence ID" value="NZ_FXTI01000003.1"/>
</dbReference>
<dbReference type="InterPro" id="IPR011991">
    <property type="entry name" value="ArsR-like_HTH"/>
</dbReference>
<dbReference type="Proteomes" id="UP000315636">
    <property type="component" value="Unassembled WGS sequence"/>
</dbReference>
<dbReference type="EMBL" id="FXTI01000003">
    <property type="protein sequence ID" value="SMO56978.1"/>
    <property type="molecule type" value="Genomic_DNA"/>
</dbReference>
<evidence type="ECO:0000256" key="2">
    <source>
        <dbReference type="SAM" id="MobiDB-lite"/>
    </source>
</evidence>
<dbReference type="SUPFAM" id="SSF46785">
    <property type="entry name" value="Winged helix' DNA-binding domain"/>
    <property type="match status" value="1"/>
</dbReference>
<dbReference type="Pfam" id="PF13601">
    <property type="entry name" value="HTH_34"/>
    <property type="match status" value="1"/>
</dbReference>
<feature type="domain" description="Winged helix DNA-binding" evidence="3">
    <location>
        <begin position="19"/>
        <end position="96"/>
    </location>
</feature>
<gene>
    <name evidence="4" type="ORF">SAMN06264849_103262</name>
</gene>